<evidence type="ECO:0000256" key="10">
    <source>
        <dbReference type="ARBA" id="ARBA00023134"/>
    </source>
</evidence>
<dbReference type="UniPathway" id="UPA00574">
    <property type="reaction ID" value="UER00636"/>
</dbReference>
<reference evidence="13" key="1">
    <citation type="journal article" date="2015" name="Nature">
        <title>Complex archaea that bridge the gap between prokaryotes and eukaryotes.</title>
        <authorList>
            <person name="Spang A."/>
            <person name="Saw J.H."/>
            <person name="Jorgensen S.L."/>
            <person name="Zaremba-Niedzwiedzka K."/>
            <person name="Martijn J."/>
            <person name="Lind A.E."/>
            <person name="van Eijk R."/>
            <person name="Schleper C."/>
            <person name="Guy L."/>
            <person name="Ettema T.J."/>
        </authorList>
    </citation>
    <scope>NUCLEOTIDE SEQUENCE</scope>
</reference>
<dbReference type="InterPro" id="IPR050054">
    <property type="entry name" value="UPRTase/APRTase"/>
</dbReference>
<dbReference type="Gene3D" id="3.40.50.2020">
    <property type="match status" value="1"/>
</dbReference>
<dbReference type="HAMAP" id="MF_01218_B">
    <property type="entry name" value="Upp_B"/>
    <property type="match status" value="1"/>
</dbReference>
<dbReference type="CDD" id="cd06223">
    <property type="entry name" value="PRTases_typeI"/>
    <property type="match status" value="1"/>
</dbReference>
<keyword evidence="7" id="KW-0808">Transferase</keyword>
<organism evidence="13">
    <name type="scientific">marine sediment metagenome</name>
    <dbReference type="NCBI Taxonomy" id="412755"/>
    <lineage>
        <taxon>unclassified sequences</taxon>
        <taxon>metagenomes</taxon>
        <taxon>ecological metagenomes</taxon>
    </lineage>
</organism>
<evidence type="ECO:0000256" key="11">
    <source>
        <dbReference type="ARBA" id="ARBA00031082"/>
    </source>
</evidence>
<sequence>MAYKQVKHPLVEHKVTMLRDKNTGTKDFRDLVKEISSILAYEASRDFDTEPLKVETPIATAEGEMLSGKKVGIVAILRAGLAMVSGVLEHFPNAKVGHFGMKRDEETLSPKAYYSSYLDKLDVRNLIVVDPMLATGGTAIAALDLLKEKGAQNIRLLNIISSKQGVEKLKEKHPDVEGFTCAVDPVLDDNGYITPGLGDAGDRLFGTE</sequence>
<dbReference type="InterPro" id="IPR000836">
    <property type="entry name" value="PRTase_dom"/>
</dbReference>
<evidence type="ECO:0000259" key="12">
    <source>
        <dbReference type="Pfam" id="PF14681"/>
    </source>
</evidence>
<evidence type="ECO:0000256" key="5">
    <source>
        <dbReference type="ARBA" id="ARBA00022533"/>
    </source>
</evidence>
<keyword evidence="6" id="KW-0328">Glycosyltransferase</keyword>
<evidence type="ECO:0000313" key="13">
    <source>
        <dbReference type="EMBL" id="KKN09895.1"/>
    </source>
</evidence>
<proteinExistence type="inferred from homology"/>
<dbReference type="EC" id="2.4.2.9" evidence="4"/>
<dbReference type="AlphaFoldDB" id="A0A0F9MRD6"/>
<keyword evidence="9" id="KW-0460">Magnesium</keyword>
<keyword evidence="8" id="KW-0547">Nucleotide-binding</keyword>
<evidence type="ECO:0000256" key="9">
    <source>
        <dbReference type="ARBA" id="ARBA00022842"/>
    </source>
</evidence>
<dbReference type="EMBL" id="LAZR01004297">
    <property type="protein sequence ID" value="KKN09895.1"/>
    <property type="molecule type" value="Genomic_DNA"/>
</dbReference>
<dbReference type="InterPro" id="IPR005765">
    <property type="entry name" value="UPRT"/>
</dbReference>
<dbReference type="GO" id="GO:0004845">
    <property type="term" value="F:uracil phosphoribosyltransferase activity"/>
    <property type="evidence" value="ECO:0007669"/>
    <property type="project" value="UniProtKB-EC"/>
</dbReference>
<dbReference type="NCBIfam" id="NF001097">
    <property type="entry name" value="PRK00129.1"/>
    <property type="match status" value="1"/>
</dbReference>
<feature type="domain" description="Phosphoribosyltransferase" evidence="12">
    <location>
        <begin position="6"/>
        <end position="207"/>
    </location>
</feature>
<dbReference type="GO" id="GO:0044206">
    <property type="term" value="P:UMP salvage"/>
    <property type="evidence" value="ECO:0007669"/>
    <property type="project" value="UniProtKB-UniPathway"/>
</dbReference>
<keyword evidence="5" id="KW-0021">Allosteric enzyme</keyword>
<evidence type="ECO:0000256" key="6">
    <source>
        <dbReference type="ARBA" id="ARBA00022676"/>
    </source>
</evidence>
<dbReference type="GO" id="GO:0006223">
    <property type="term" value="P:uracil salvage"/>
    <property type="evidence" value="ECO:0007669"/>
    <property type="project" value="InterPro"/>
</dbReference>
<evidence type="ECO:0000256" key="7">
    <source>
        <dbReference type="ARBA" id="ARBA00022679"/>
    </source>
</evidence>
<comment type="similarity">
    <text evidence="3">Belongs to the UPRTase family.</text>
</comment>
<protein>
    <recommendedName>
        <fullName evidence="4">uracil phosphoribosyltransferase</fullName>
        <ecNumber evidence="4">2.4.2.9</ecNumber>
    </recommendedName>
    <alternativeName>
        <fullName evidence="11">UMP pyrophosphorylase</fullName>
    </alternativeName>
</protein>
<keyword evidence="10" id="KW-0342">GTP-binding</keyword>
<accession>A0A0F9MRD6</accession>
<evidence type="ECO:0000256" key="8">
    <source>
        <dbReference type="ARBA" id="ARBA00022741"/>
    </source>
</evidence>
<name>A0A0F9MRD6_9ZZZZ</name>
<dbReference type="InterPro" id="IPR034332">
    <property type="entry name" value="Upp_B"/>
</dbReference>
<dbReference type="PANTHER" id="PTHR32315">
    <property type="entry name" value="ADENINE PHOSPHORIBOSYLTRANSFERASE"/>
    <property type="match status" value="1"/>
</dbReference>
<evidence type="ECO:0000256" key="4">
    <source>
        <dbReference type="ARBA" id="ARBA00011894"/>
    </source>
</evidence>
<dbReference type="InterPro" id="IPR029057">
    <property type="entry name" value="PRTase-like"/>
</dbReference>
<dbReference type="GO" id="GO:0005525">
    <property type="term" value="F:GTP binding"/>
    <property type="evidence" value="ECO:0007669"/>
    <property type="project" value="UniProtKB-KW"/>
</dbReference>
<dbReference type="SUPFAM" id="SSF53271">
    <property type="entry name" value="PRTase-like"/>
    <property type="match status" value="1"/>
</dbReference>
<comment type="caution">
    <text evidence="13">The sequence shown here is derived from an EMBL/GenBank/DDBJ whole genome shotgun (WGS) entry which is preliminary data.</text>
</comment>
<dbReference type="PANTHER" id="PTHR32315:SF4">
    <property type="entry name" value="URACIL PHOSPHORIBOSYLTRANSFERASE, CHLOROPLASTIC"/>
    <property type="match status" value="1"/>
</dbReference>
<dbReference type="GO" id="GO:0005737">
    <property type="term" value="C:cytoplasm"/>
    <property type="evidence" value="ECO:0007669"/>
    <property type="project" value="UniProtKB-ARBA"/>
</dbReference>
<evidence type="ECO:0000256" key="1">
    <source>
        <dbReference type="ARBA" id="ARBA00001946"/>
    </source>
</evidence>
<comment type="pathway">
    <text evidence="2">Pyrimidine metabolism; UMP biosynthesis via salvage pathway; UMP from uracil: step 1/1.</text>
</comment>
<gene>
    <name evidence="13" type="ORF">LCGC14_1042010</name>
</gene>
<dbReference type="NCBIfam" id="TIGR01091">
    <property type="entry name" value="upp"/>
    <property type="match status" value="1"/>
</dbReference>
<dbReference type="FunFam" id="3.40.50.2020:FF:000003">
    <property type="entry name" value="Uracil phosphoribosyltransferase"/>
    <property type="match status" value="1"/>
</dbReference>
<dbReference type="Pfam" id="PF14681">
    <property type="entry name" value="UPRTase"/>
    <property type="match status" value="1"/>
</dbReference>
<comment type="cofactor">
    <cofactor evidence="1">
        <name>Mg(2+)</name>
        <dbReference type="ChEBI" id="CHEBI:18420"/>
    </cofactor>
</comment>
<evidence type="ECO:0000256" key="2">
    <source>
        <dbReference type="ARBA" id="ARBA00005180"/>
    </source>
</evidence>
<evidence type="ECO:0000256" key="3">
    <source>
        <dbReference type="ARBA" id="ARBA00009516"/>
    </source>
</evidence>